<keyword evidence="3" id="KW-1185">Reference proteome</keyword>
<protein>
    <recommendedName>
        <fullName evidence="1">Heterokaryon incompatibility domain-containing protein</fullName>
    </recommendedName>
</protein>
<gene>
    <name evidence="2" type="ORF">AOQ84DRAFT_329517</name>
</gene>
<evidence type="ECO:0000259" key="1">
    <source>
        <dbReference type="Pfam" id="PF06985"/>
    </source>
</evidence>
<evidence type="ECO:0000313" key="3">
    <source>
        <dbReference type="Proteomes" id="UP000250140"/>
    </source>
</evidence>
<dbReference type="Proteomes" id="UP000250140">
    <property type="component" value="Unassembled WGS sequence"/>
</dbReference>
<dbReference type="InterPro" id="IPR052895">
    <property type="entry name" value="HetReg/Transcr_Mod"/>
</dbReference>
<accession>A0A8E2FGH0</accession>
<name>A0A8E2FGH0_9PEZI</name>
<proteinExistence type="predicted"/>
<evidence type="ECO:0000313" key="2">
    <source>
        <dbReference type="EMBL" id="OCL15388.1"/>
    </source>
</evidence>
<dbReference type="OrthoDB" id="3553147at2759"/>
<reference evidence="2 3" key="1">
    <citation type="journal article" date="2016" name="Nat. Commun.">
        <title>Ectomycorrhizal ecology is imprinted in the genome of the dominant symbiotic fungus Cenococcum geophilum.</title>
        <authorList>
            <consortium name="DOE Joint Genome Institute"/>
            <person name="Peter M."/>
            <person name="Kohler A."/>
            <person name="Ohm R.A."/>
            <person name="Kuo A."/>
            <person name="Krutzmann J."/>
            <person name="Morin E."/>
            <person name="Arend M."/>
            <person name="Barry K.W."/>
            <person name="Binder M."/>
            <person name="Choi C."/>
            <person name="Clum A."/>
            <person name="Copeland A."/>
            <person name="Grisel N."/>
            <person name="Haridas S."/>
            <person name="Kipfer T."/>
            <person name="LaButti K."/>
            <person name="Lindquist E."/>
            <person name="Lipzen A."/>
            <person name="Maire R."/>
            <person name="Meier B."/>
            <person name="Mihaltcheva S."/>
            <person name="Molinier V."/>
            <person name="Murat C."/>
            <person name="Poggeler S."/>
            <person name="Quandt C.A."/>
            <person name="Sperisen C."/>
            <person name="Tritt A."/>
            <person name="Tisserant E."/>
            <person name="Crous P.W."/>
            <person name="Henrissat B."/>
            <person name="Nehls U."/>
            <person name="Egli S."/>
            <person name="Spatafora J.W."/>
            <person name="Grigoriev I.V."/>
            <person name="Martin F.M."/>
        </authorList>
    </citation>
    <scope>NUCLEOTIDE SEQUENCE [LARGE SCALE GENOMIC DNA]</scope>
    <source>
        <strain evidence="2 3">CBS 207.34</strain>
    </source>
</reference>
<feature type="domain" description="Heterokaryon incompatibility" evidence="1">
    <location>
        <begin position="78"/>
        <end position="200"/>
    </location>
</feature>
<dbReference type="EMBL" id="KV748454">
    <property type="protein sequence ID" value="OCL15388.1"/>
    <property type="molecule type" value="Genomic_DNA"/>
</dbReference>
<dbReference type="Pfam" id="PF06985">
    <property type="entry name" value="HET"/>
    <property type="match status" value="1"/>
</dbReference>
<dbReference type="PANTHER" id="PTHR24148:SF64">
    <property type="entry name" value="HETEROKARYON INCOMPATIBILITY DOMAIN-CONTAINING PROTEIN"/>
    <property type="match status" value="1"/>
</dbReference>
<dbReference type="InterPro" id="IPR010730">
    <property type="entry name" value="HET"/>
</dbReference>
<dbReference type="PANTHER" id="PTHR24148">
    <property type="entry name" value="ANKYRIN REPEAT DOMAIN-CONTAINING PROTEIN 39 HOMOLOG-RELATED"/>
    <property type="match status" value="1"/>
</dbReference>
<dbReference type="AlphaFoldDB" id="A0A8E2FGH0"/>
<sequence>MPSGSRYIRPPVPGHAYLEPLKYSPLDLKRNEVRLLVLFPDFGDSSSAVQCALFHASLIHDRYCYLAIKNTRGYPRLTTTIIINCQVKIVTKNIEVFLRNFRSSHQPLILWIREICINRDDLEERQLQQVSRMYAIYDNADAVIIWLGEADEDSDTAMDFVVEFSKNETYETEPFPQPFRSLAALLRLLSRPYFKRMWVV</sequence>
<organism evidence="2 3">
    <name type="scientific">Glonium stellatum</name>
    <dbReference type="NCBI Taxonomy" id="574774"/>
    <lineage>
        <taxon>Eukaryota</taxon>
        <taxon>Fungi</taxon>
        <taxon>Dikarya</taxon>
        <taxon>Ascomycota</taxon>
        <taxon>Pezizomycotina</taxon>
        <taxon>Dothideomycetes</taxon>
        <taxon>Pleosporomycetidae</taxon>
        <taxon>Gloniales</taxon>
        <taxon>Gloniaceae</taxon>
        <taxon>Glonium</taxon>
    </lineage>
</organism>